<evidence type="ECO:0000313" key="4">
    <source>
        <dbReference type="Proteomes" id="UP000509303"/>
    </source>
</evidence>
<accession>A0A7H8N1Q8</accession>
<keyword evidence="2 3" id="KW-0808">Transferase</keyword>
<dbReference type="EMBL" id="CP054929">
    <property type="protein sequence ID" value="QKW48355.1"/>
    <property type="molecule type" value="Genomic_DNA"/>
</dbReference>
<proteinExistence type="predicted"/>
<evidence type="ECO:0000256" key="2">
    <source>
        <dbReference type="ARBA" id="ARBA00022679"/>
    </source>
</evidence>
<sequence>MADSPTAHGLDGVARTLLTPLYARAHAARFVPESSFRDPLAADLLARTGYADPEVIRDRPNMLGGLHRGMVFDALTEAFVAEHPTATVVSAGIGLCTRNHRLAERAPGVRWVGVDTSEVIALRRRLLPDEDITLRAASITEPDWARGLPGADGPVLVLAEGVLVYLAPDGVRTCLDAVRATFGPGTELAADYFHPKLAHSDRHPIVKATGARFLFGVRNGARLAQHAPGWSLVREHGVMERLNPTQRVAAYAARALTLGGRAYAVAQLRAHARP</sequence>
<protein>
    <submittedName>
        <fullName evidence="3">Class I SAM-dependent methyltransferase</fullName>
    </submittedName>
</protein>
<dbReference type="SUPFAM" id="SSF53335">
    <property type="entry name" value="S-adenosyl-L-methionine-dependent methyltransferases"/>
    <property type="match status" value="1"/>
</dbReference>
<dbReference type="PANTHER" id="PTHR43619">
    <property type="entry name" value="S-ADENOSYL-L-METHIONINE-DEPENDENT METHYLTRANSFERASE YKTD-RELATED"/>
    <property type="match status" value="1"/>
</dbReference>
<dbReference type="Pfam" id="PF04072">
    <property type="entry name" value="LCM"/>
    <property type="match status" value="1"/>
</dbReference>
<dbReference type="PANTHER" id="PTHR43619:SF2">
    <property type="entry name" value="S-ADENOSYL-L-METHIONINE-DEPENDENT METHYLTRANSFERASES SUPERFAMILY PROTEIN"/>
    <property type="match status" value="1"/>
</dbReference>
<gene>
    <name evidence="3" type="ORF">HUT08_01000</name>
</gene>
<dbReference type="InterPro" id="IPR007213">
    <property type="entry name" value="Ppm1/Ppm2/Tcmp"/>
</dbReference>
<keyword evidence="4" id="KW-1185">Reference proteome</keyword>
<evidence type="ECO:0000256" key="1">
    <source>
        <dbReference type="ARBA" id="ARBA00022603"/>
    </source>
</evidence>
<reference evidence="3 4" key="1">
    <citation type="submission" date="2020-06" db="EMBL/GenBank/DDBJ databases">
        <title>Genome mining for natural products.</title>
        <authorList>
            <person name="Zhang B."/>
            <person name="Shi J."/>
            <person name="Ge H."/>
        </authorList>
    </citation>
    <scope>NUCLEOTIDE SEQUENCE [LARGE SCALE GENOMIC DNA]</scope>
    <source>
        <strain evidence="3 4">NA00687</strain>
    </source>
</reference>
<evidence type="ECO:0000313" key="3">
    <source>
        <dbReference type="EMBL" id="QKW48355.1"/>
    </source>
</evidence>
<organism evidence="3 4">
    <name type="scientific">Streptomyces buecherae</name>
    <dbReference type="NCBI Taxonomy" id="2763006"/>
    <lineage>
        <taxon>Bacteria</taxon>
        <taxon>Bacillati</taxon>
        <taxon>Actinomycetota</taxon>
        <taxon>Actinomycetes</taxon>
        <taxon>Kitasatosporales</taxon>
        <taxon>Streptomycetaceae</taxon>
        <taxon>Streptomyces</taxon>
    </lineage>
</organism>
<keyword evidence="1 3" id="KW-0489">Methyltransferase</keyword>
<dbReference type="GO" id="GO:0008168">
    <property type="term" value="F:methyltransferase activity"/>
    <property type="evidence" value="ECO:0007669"/>
    <property type="project" value="UniProtKB-KW"/>
</dbReference>
<dbReference type="RefSeq" id="WP_176160052.1">
    <property type="nucleotide sequence ID" value="NZ_CP054929.1"/>
</dbReference>
<dbReference type="GO" id="GO:0032259">
    <property type="term" value="P:methylation"/>
    <property type="evidence" value="ECO:0007669"/>
    <property type="project" value="UniProtKB-KW"/>
</dbReference>
<dbReference type="AlphaFoldDB" id="A0A7H8N1Q8"/>
<dbReference type="Proteomes" id="UP000509303">
    <property type="component" value="Chromosome"/>
</dbReference>
<name>A0A7H8N1Q8_9ACTN</name>
<dbReference type="Gene3D" id="3.40.50.150">
    <property type="entry name" value="Vaccinia Virus protein VP39"/>
    <property type="match status" value="1"/>
</dbReference>
<dbReference type="InterPro" id="IPR029063">
    <property type="entry name" value="SAM-dependent_MTases_sf"/>
</dbReference>